<dbReference type="EMBL" id="JAHQIW010001372">
    <property type="protein sequence ID" value="KAJ1352393.1"/>
    <property type="molecule type" value="Genomic_DNA"/>
</dbReference>
<evidence type="ECO:0000313" key="1">
    <source>
        <dbReference type="EMBL" id="KAJ1352393.1"/>
    </source>
</evidence>
<sequence length="83" mass="9162">MEAFAHTVVISDAAAYAGQLFDSLYVYARALNSTLKQNATAVRNGTAIIENVEMTFDGLRPLRDCTGLVDLRDSWQYFATAIK</sequence>
<dbReference type="InterPro" id="IPR028082">
    <property type="entry name" value="Peripla_BP_I"/>
</dbReference>
<reference evidence="1" key="1">
    <citation type="submission" date="2021-06" db="EMBL/GenBank/DDBJ databases">
        <title>Parelaphostrongylus tenuis whole genome reference sequence.</title>
        <authorList>
            <person name="Garwood T.J."/>
            <person name="Larsen P.A."/>
            <person name="Fountain-Jones N.M."/>
            <person name="Garbe J.R."/>
            <person name="Macchietto M.G."/>
            <person name="Kania S.A."/>
            <person name="Gerhold R.W."/>
            <person name="Richards J.E."/>
            <person name="Wolf T.M."/>
        </authorList>
    </citation>
    <scope>NUCLEOTIDE SEQUENCE</scope>
    <source>
        <strain evidence="1">MNPRO001-30</strain>
        <tissue evidence="1">Meninges</tissue>
    </source>
</reference>
<accession>A0AAD5QHQ8</accession>
<organism evidence="1 2">
    <name type="scientific">Parelaphostrongylus tenuis</name>
    <name type="common">Meningeal worm</name>
    <dbReference type="NCBI Taxonomy" id="148309"/>
    <lineage>
        <taxon>Eukaryota</taxon>
        <taxon>Metazoa</taxon>
        <taxon>Ecdysozoa</taxon>
        <taxon>Nematoda</taxon>
        <taxon>Chromadorea</taxon>
        <taxon>Rhabditida</taxon>
        <taxon>Rhabditina</taxon>
        <taxon>Rhabditomorpha</taxon>
        <taxon>Strongyloidea</taxon>
        <taxon>Metastrongylidae</taxon>
        <taxon>Parelaphostrongylus</taxon>
    </lineage>
</organism>
<dbReference type="AlphaFoldDB" id="A0AAD5QHQ8"/>
<gene>
    <name evidence="1" type="ORF">KIN20_008719</name>
</gene>
<proteinExistence type="predicted"/>
<protein>
    <submittedName>
        <fullName evidence="1">Uncharacterized protein</fullName>
    </submittedName>
</protein>
<dbReference type="SUPFAM" id="SSF53822">
    <property type="entry name" value="Periplasmic binding protein-like I"/>
    <property type="match status" value="1"/>
</dbReference>
<dbReference type="Proteomes" id="UP001196413">
    <property type="component" value="Unassembled WGS sequence"/>
</dbReference>
<evidence type="ECO:0000313" key="2">
    <source>
        <dbReference type="Proteomes" id="UP001196413"/>
    </source>
</evidence>
<name>A0AAD5QHQ8_PARTN</name>
<comment type="caution">
    <text evidence="1">The sequence shown here is derived from an EMBL/GenBank/DDBJ whole genome shotgun (WGS) entry which is preliminary data.</text>
</comment>
<dbReference type="Gene3D" id="3.40.50.2300">
    <property type="match status" value="1"/>
</dbReference>
<keyword evidence="2" id="KW-1185">Reference proteome</keyword>